<evidence type="ECO:0000256" key="1">
    <source>
        <dbReference type="SAM" id="SignalP"/>
    </source>
</evidence>
<evidence type="ECO:0000313" key="2">
    <source>
        <dbReference type="EMBL" id="MFC0049146.1"/>
    </source>
</evidence>
<organism evidence="2 3">
    <name type="scientific">Rheinheimera tilapiae</name>
    <dbReference type="NCBI Taxonomy" id="875043"/>
    <lineage>
        <taxon>Bacteria</taxon>
        <taxon>Pseudomonadati</taxon>
        <taxon>Pseudomonadota</taxon>
        <taxon>Gammaproteobacteria</taxon>
        <taxon>Chromatiales</taxon>
        <taxon>Chromatiaceae</taxon>
        <taxon>Rheinheimera</taxon>
    </lineage>
</organism>
<accession>A0ABV6BE25</accession>
<dbReference type="EMBL" id="JBHLXP010000003">
    <property type="protein sequence ID" value="MFC0049146.1"/>
    <property type="molecule type" value="Genomic_DNA"/>
</dbReference>
<gene>
    <name evidence="2" type="ORF">ACFFJP_12695</name>
</gene>
<dbReference type="RefSeq" id="WP_377244462.1">
    <property type="nucleotide sequence ID" value="NZ_JBHLXP010000003.1"/>
</dbReference>
<sequence>MNITGWPLFILIVLTMLAQPVLAQAKKDDKPVFVTVDKNNVPVFSDNPVPGASQLQLKEGNRMPAVTPTEISQRSIDHTPKFDVVITKPEPEGTVRENNGTVYVSGQVKPLFAQGLRVRLYLDGQAVAGPSSNANFILHNIDRGEHQLMLELSDQNGKVIATSSVTTFFLHRASSITPK</sequence>
<comment type="caution">
    <text evidence="2">The sequence shown here is derived from an EMBL/GenBank/DDBJ whole genome shotgun (WGS) entry which is preliminary data.</text>
</comment>
<proteinExistence type="predicted"/>
<dbReference type="Proteomes" id="UP001589813">
    <property type="component" value="Unassembled WGS sequence"/>
</dbReference>
<evidence type="ECO:0000313" key="3">
    <source>
        <dbReference type="Proteomes" id="UP001589813"/>
    </source>
</evidence>
<keyword evidence="1" id="KW-0732">Signal</keyword>
<reference evidence="2 3" key="1">
    <citation type="submission" date="2024-09" db="EMBL/GenBank/DDBJ databases">
        <authorList>
            <person name="Sun Q."/>
            <person name="Mori K."/>
        </authorList>
    </citation>
    <scope>NUCLEOTIDE SEQUENCE [LARGE SCALE GENOMIC DNA]</scope>
    <source>
        <strain evidence="2 3">KCTC 23315</strain>
    </source>
</reference>
<feature type="chain" id="PRO_5046790694" evidence="1">
    <location>
        <begin position="24"/>
        <end position="179"/>
    </location>
</feature>
<protein>
    <submittedName>
        <fullName evidence="2">DUF4124 domain-containing protein</fullName>
    </submittedName>
</protein>
<keyword evidence="3" id="KW-1185">Reference proteome</keyword>
<name>A0ABV6BE25_9GAMM</name>
<feature type="signal peptide" evidence="1">
    <location>
        <begin position="1"/>
        <end position="23"/>
    </location>
</feature>